<keyword evidence="1" id="KW-0175">Coiled coil</keyword>
<comment type="caution">
    <text evidence="3">The sequence shown here is derived from an EMBL/GenBank/DDBJ whole genome shotgun (WGS) entry which is preliminary data.</text>
</comment>
<feature type="coiled-coil region" evidence="1">
    <location>
        <begin position="410"/>
        <end position="466"/>
    </location>
</feature>
<evidence type="ECO:0000256" key="2">
    <source>
        <dbReference type="SAM" id="MobiDB-lite"/>
    </source>
</evidence>
<gene>
    <name evidence="3" type="ORF">GCU60_05680</name>
</gene>
<feature type="region of interest" description="Disordered" evidence="2">
    <location>
        <begin position="487"/>
        <end position="507"/>
    </location>
</feature>
<proteinExistence type="predicted"/>
<name>A0A6L9W1B0_9ACTN</name>
<evidence type="ECO:0000313" key="3">
    <source>
        <dbReference type="EMBL" id="NEK85254.1"/>
    </source>
</evidence>
<organism evidence="3 4">
    <name type="scientific">Blastococcus saxobsidens</name>
    <dbReference type="NCBI Taxonomy" id="138336"/>
    <lineage>
        <taxon>Bacteria</taxon>
        <taxon>Bacillati</taxon>
        <taxon>Actinomycetota</taxon>
        <taxon>Actinomycetes</taxon>
        <taxon>Geodermatophilales</taxon>
        <taxon>Geodermatophilaceae</taxon>
        <taxon>Blastococcus</taxon>
    </lineage>
</organism>
<reference evidence="3 4" key="1">
    <citation type="submission" date="2019-12" db="EMBL/GenBank/DDBJ databases">
        <title>the WGS of Blastococcus saxobsidens 67B17.</title>
        <authorList>
            <person name="Jiang Z."/>
        </authorList>
    </citation>
    <scope>NUCLEOTIDE SEQUENCE [LARGE SCALE GENOMIC DNA]</scope>
    <source>
        <strain evidence="3 4">67B17</strain>
    </source>
</reference>
<protein>
    <submittedName>
        <fullName evidence="3">Uncharacterized protein</fullName>
    </submittedName>
</protein>
<evidence type="ECO:0000256" key="1">
    <source>
        <dbReference type="SAM" id="Coils"/>
    </source>
</evidence>
<dbReference type="Proteomes" id="UP000479241">
    <property type="component" value="Unassembled WGS sequence"/>
</dbReference>
<dbReference type="EMBL" id="JAAGWG010000007">
    <property type="protein sequence ID" value="NEK85254.1"/>
    <property type="molecule type" value="Genomic_DNA"/>
</dbReference>
<accession>A0A6L9W1B0</accession>
<dbReference type="RefSeq" id="WP_163203082.1">
    <property type="nucleotide sequence ID" value="NZ_JAAGWG010000007.1"/>
</dbReference>
<evidence type="ECO:0000313" key="4">
    <source>
        <dbReference type="Proteomes" id="UP000479241"/>
    </source>
</evidence>
<feature type="compositionally biased region" description="Acidic residues" evidence="2">
    <location>
        <begin position="487"/>
        <end position="497"/>
    </location>
</feature>
<sequence length="901" mass="97179">MKVIPDIPDYPLCHLEGRNGIGKSVAARLLELATGAQPYAGLPNAWRTLRDQLGPTTITVTGLPEDQVLEFDVDPDSWPEDPVRELGERFARISLNGMPATPQVARGLLRVRRISGDETLVQTLARDVDERAVIASSLERLRVRPAASDWEVRLEGLAELTGGVNREKLASAWSARQEADAAVAAAEQEATRAVVLAEAATGAAAAMDRLAVRRRDLPPLLVELADAGGALAGARQSLEETVARVERAAVALAQTGSLRGDIERWERLLGYRQRAVQRESIKERQLLSALSLSERPEPKALSRMSRDVSEELRQAFARRDSVDLVQPLRHLANQIETPLAAESHRLGGEVIANLKPPASVDALLTGIRDRRAELAGRPRPDELVRLDQEIVAQQRRQTLLRALSAQVDVTDRKKTRLREANEQLHELLSDLTASDRAAYEGAQAAMETARDEVVAAELRTREARKKIAQLLEIPYAQPDVTTGLTAEDDEDEQDEAADQQPPADSLYPDLDEELATRTAAVADQETASALVALDESALSVLAEAGAPVSVSTLRAVTTAGPLVPLAQDAIDAMRSLHAAAASATAAATLRRDAVDHARAVAKEALERLSGLRQASRRAVSALTAEGPNDWAEWREAVAPIFAANGVLAPGGEVPAAQSETDGDRPPDAAEFAVADALESIAAIARAQAAAALDLADRLAALSGFLSATANQISPRHREIGAPQASDYQRRVGPALPEWLEQELASLLSAPELLAALFDQADQVRVGLADLTLTWHPAGGGVRKRPLEAFSSGEQVFAYTRANLARLGREREPGQHLVVFLDEFGAFVARDRLGQLLDFVEHEALGPVADQVVVMLPLSRDYPAPRDGEDPHAGDWQDERGRQLAERGYFAVPFTSGRAHLA</sequence>
<dbReference type="AlphaFoldDB" id="A0A6L9W1B0"/>